<dbReference type="Proteomes" id="UP000014174">
    <property type="component" value="Unassembled WGS sequence"/>
</dbReference>
<protein>
    <recommendedName>
        <fullName evidence="3">DUF3800 domain-containing protein</fullName>
    </recommendedName>
</protein>
<gene>
    <name evidence="1" type="ORF">ADIARSV_2623</name>
</gene>
<dbReference type="InterPro" id="IPR024524">
    <property type="entry name" value="DUF3800"/>
</dbReference>
<dbReference type="AlphaFoldDB" id="R9GQW3"/>
<dbReference type="STRING" id="1150600.ADIARSV_2623"/>
<evidence type="ECO:0000313" key="2">
    <source>
        <dbReference type="Proteomes" id="UP000014174"/>
    </source>
</evidence>
<keyword evidence="2" id="KW-1185">Reference proteome</keyword>
<dbReference type="OrthoDB" id="792781at2"/>
<comment type="caution">
    <text evidence="1">The sequence shown here is derived from an EMBL/GenBank/DDBJ whole genome shotgun (WGS) entry which is preliminary data.</text>
</comment>
<evidence type="ECO:0008006" key="3">
    <source>
        <dbReference type="Google" id="ProtNLM"/>
    </source>
</evidence>
<proteinExistence type="predicted"/>
<dbReference type="eggNOG" id="ENOG5032QFW">
    <property type="taxonomic scope" value="Bacteria"/>
</dbReference>
<name>R9GQW3_9SPHI</name>
<evidence type="ECO:0000313" key="1">
    <source>
        <dbReference type="EMBL" id="EOR94207.1"/>
    </source>
</evidence>
<dbReference type="EMBL" id="AQPN01000095">
    <property type="protein sequence ID" value="EOR94207.1"/>
    <property type="molecule type" value="Genomic_DNA"/>
</dbReference>
<organism evidence="1 2">
    <name type="scientific">Arcticibacter svalbardensis MN12-7</name>
    <dbReference type="NCBI Taxonomy" id="1150600"/>
    <lineage>
        <taxon>Bacteria</taxon>
        <taxon>Pseudomonadati</taxon>
        <taxon>Bacteroidota</taxon>
        <taxon>Sphingobacteriia</taxon>
        <taxon>Sphingobacteriales</taxon>
        <taxon>Sphingobacteriaceae</taxon>
        <taxon>Arcticibacter</taxon>
    </lineage>
</organism>
<dbReference type="RefSeq" id="WP_016195854.1">
    <property type="nucleotide sequence ID" value="NZ_AQPN01000095.1"/>
</dbReference>
<accession>R9GQW3</accession>
<sequence>MPIYCDESGYTGSNLLVTAQPYFVYAALNAEEKEIEDFYNYLRAKYRLQGELKGANLVHTAGGKRAISELFNHFGEKVKIIFHHKKYALACKFFEYSYEPVIANKNTFFYQMRFNRFVAHLFYISFEKSENSAEKVFELFQELLLGNNVDGIFKIFRHIPAPNEILKLITTFTIIHKDAILDEIYTDGKIDAWILDLTHSALYDMLCCWGIEIDEMEVICDNSKPLEAAVNRYPYFYSVGLEKKFWAPFGETLPLNFTLAKPIVFETSKKSKGLQLADLFASAAFYSLKNPINSLSLTINNQLEKIYLSTESYCIMPQPETYLNPATEEFRFGIWAISALTKASVEDSENVLGCFEKEFYRKFTKTGTKIKSKKA</sequence>
<reference evidence="1 2" key="1">
    <citation type="journal article" date="2013" name="Genome Announc.">
        <title>Draft Genome Sequence of Arcticibacter svalbardensis Strain MN12-7T, a Member of the Family Sphingobacteriaceae Isolated from an Arctic Soil Sample.</title>
        <authorList>
            <person name="Shivaji S."/>
            <person name="Ara S."/>
            <person name="Prasad S."/>
            <person name="Manasa B.P."/>
            <person name="Begum Z."/>
            <person name="Singh A."/>
            <person name="Kumar Pinnaka A."/>
        </authorList>
    </citation>
    <scope>NUCLEOTIDE SEQUENCE [LARGE SCALE GENOMIC DNA]</scope>
    <source>
        <strain evidence="1 2">MN12-7</strain>
    </source>
</reference>
<dbReference type="Pfam" id="PF12686">
    <property type="entry name" value="DUF3800"/>
    <property type="match status" value="1"/>
</dbReference>